<dbReference type="Pfam" id="PF00057">
    <property type="entry name" value="Ldl_recept_a"/>
    <property type="match status" value="1"/>
</dbReference>
<dbReference type="SUPFAM" id="SSF51445">
    <property type="entry name" value="(Trans)glycosidases"/>
    <property type="match status" value="1"/>
</dbReference>
<feature type="domain" description="Glycoside hydrolase family 5" evidence="9">
    <location>
        <begin position="67"/>
        <end position="337"/>
    </location>
</feature>
<dbReference type="SUPFAM" id="SSF57424">
    <property type="entry name" value="LDL receptor-like module"/>
    <property type="match status" value="1"/>
</dbReference>
<reference evidence="10 11" key="1">
    <citation type="journal article" date="2024" name="Science">
        <title>Giant polyketide synthase enzymes in the biosynthesis of giant marine polyether toxins.</title>
        <authorList>
            <person name="Fallon T.R."/>
            <person name="Shende V.V."/>
            <person name="Wierzbicki I.H."/>
            <person name="Pendleton A.L."/>
            <person name="Watervoot N.F."/>
            <person name="Auber R.P."/>
            <person name="Gonzalez D.J."/>
            <person name="Wisecaver J.H."/>
            <person name="Moore B.S."/>
        </authorList>
    </citation>
    <scope>NUCLEOTIDE SEQUENCE [LARGE SCALE GENOMIC DNA]</scope>
    <source>
        <strain evidence="10 11">12B1</strain>
    </source>
</reference>
<protein>
    <recommendedName>
        <fullName evidence="9">Glycoside hydrolase family 5 domain-containing protein</fullName>
    </recommendedName>
</protein>
<dbReference type="Gene3D" id="3.20.20.80">
    <property type="entry name" value="Glycosidases"/>
    <property type="match status" value="1"/>
</dbReference>
<feature type="compositionally biased region" description="Pro residues" evidence="8">
    <location>
        <begin position="589"/>
        <end position="622"/>
    </location>
</feature>
<dbReference type="PROSITE" id="PS01209">
    <property type="entry name" value="LDLRA_1"/>
    <property type="match status" value="1"/>
</dbReference>
<evidence type="ECO:0000256" key="8">
    <source>
        <dbReference type="SAM" id="MobiDB-lite"/>
    </source>
</evidence>
<dbReference type="InterPro" id="IPR036943">
    <property type="entry name" value="FN_type2_sf"/>
</dbReference>
<evidence type="ECO:0000256" key="4">
    <source>
        <dbReference type="ARBA" id="ARBA00023157"/>
    </source>
</evidence>
<dbReference type="PANTHER" id="PTHR35923:SF2">
    <property type="entry name" value="ENDOGLUCANASE"/>
    <property type="match status" value="1"/>
</dbReference>
<comment type="similarity">
    <text evidence="1">Belongs to the glycosyl hydrolase 5 (cellulase A) family.</text>
</comment>
<organism evidence="10 11">
    <name type="scientific">Prymnesium parvum</name>
    <name type="common">Toxic golden alga</name>
    <dbReference type="NCBI Taxonomy" id="97485"/>
    <lineage>
        <taxon>Eukaryota</taxon>
        <taxon>Haptista</taxon>
        <taxon>Haptophyta</taxon>
        <taxon>Prymnesiophyceae</taxon>
        <taxon>Prymnesiales</taxon>
        <taxon>Prymnesiaceae</taxon>
        <taxon>Prymnesium</taxon>
    </lineage>
</organism>
<sequence length="707" mass="75580">MRRANTSAARRLQSSPGSLWSALPQFTARDGTLLFDGHPLSLKGASWFGAEGKGAAPDGLWAHAPDFYLDFLARNGFNALRLPFALDLVLSNPTPSHDMLQRAPGLWGVPYLELLDDLIDRAAARHVLVLLDLHRLRADEWPTDGLWYGGGRSLHALVAGWEAMASRFCGKWNVIGADLLNEPHGARWEEWAAAAGTLGDAVLARCPRWLIFVEGVAHEGRSDRAEYFWGENLEGARKLPVELATAEKLVYSPHVYGPGDGRAEHHMPYFDEKSFPHNMAAVWERHFGFLPSRGEALVVGEWGGTLTGKDKVWQEAFFAYVRERRLSFFYWSLNPNSEDTGGLLGADWTAREEAKLRLLAAAPSTALAPLLRARPSFACASPPARAHFACASGGLCVLREQKCNGLHECADESDETHCDGARPCLTTAGEDCALPFVYNGFEYATCTLVDAAAAWVSVGAGRCARGFVAAAAAAGGSLEACEAACERTRNCSLVSFTDEGGGYCSGYTQACAAAPLLGGGGYRTFARDAAGGAWCPTRVAAGRQFLSAQWAGVCGPACAAPPRGEADDASRALCGGRGGGDAPPAHCAPRPPFPPRPPLPPLPPLPPTPPASPPHTPPRAPPAAPLLLEQLLLAHPAEAALLLCAPLAAASLALAVGARAFCRRARPPPPRRRHIRPEEMMALAHERRGGAKYHTLPTAPRLLHHAS</sequence>
<dbReference type="InterPro" id="IPR017853">
    <property type="entry name" value="GH"/>
</dbReference>
<keyword evidence="5" id="KW-0119">Carbohydrate metabolism</keyword>
<dbReference type="Pfam" id="PF00150">
    <property type="entry name" value="Cellulase"/>
    <property type="match status" value="1"/>
</dbReference>
<evidence type="ECO:0000256" key="6">
    <source>
        <dbReference type="ARBA" id="ARBA00023295"/>
    </source>
</evidence>
<evidence type="ECO:0000256" key="1">
    <source>
        <dbReference type="ARBA" id="ARBA00005641"/>
    </source>
</evidence>
<gene>
    <name evidence="10" type="ORF">AB1Y20_012418</name>
</gene>
<evidence type="ECO:0000256" key="3">
    <source>
        <dbReference type="ARBA" id="ARBA00023001"/>
    </source>
</evidence>
<keyword evidence="6" id="KW-0326">Glycosidase</keyword>
<dbReference type="InterPro" id="IPR018087">
    <property type="entry name" value="Glyco_hydro_5_CS"/>
</dbReference>
<dbReference type="PANTHER" id="PTHR35923">
    <property type="entry name" value="MAJOR EXTRACELLULAR ENDOGLUCANASE"/>
    <property type="match status" value="1"/>
</dbReference>
<dbReference type="Proteomes" id="UP001515480">
    <property type="component" value="Unassembled WGS sequence"/>
</dbReference>
<dbReference type="SMART" id="SM00192">
    <property type="entry name" value="LDLa"/>
    <property type="match status" value="1"/>
</dbReference>
<keyword evidence="11" id="KW-1185">Reference proteome</keyword>
<dbReference type="InterPro" id="IPR002172">
    <property type="entry name" value="LDrepeatLR_classA_rpt"/>
</dbReference>
<dbReference type="Gene3D" id="2.10.10.10">
    <property type="entry name" value="Fibronectin, type II, collagen-binding"/>
    <property type="match status" value="1"/>
</dbReference>
<evidence type="ECO:0000256" key="2">
    <source>
        <dbReference type="ARBA" id="ARBA00022801"/>
    </source>
</evidence>
<dbReference type="InterPro" id="IPR036055">
    <property type="entry name" value="LDL_receptor-like_sf"/>
</dbReference>
<dbReference type="Gene3D" id="4.10.400.10">
    <property type="entry name" value="Low-density Lipoprotein Receptor"/>
    <property type="match status" value="1"/>
</dbReference>
<proteinExistence type="inferred from homology"/>
<evidence type="ECO:0000256" key="5">
    <source>
        <dbReference type="ARBA" id="ARBA00023277"/>
    </source>
</evidence>
<dbReference type="InterPro" id="IPR023415">
    <property type="entry name" value="LDLR_class-A_CS"/>
</dbReference>
<dbReference type="EMBL" id="JBGBPQ010000024">
    <property type="protein sequence ID" value="KAL1499731.1"/>
    <property type="molecule type" value="Genomic_DNA"/>
</dbReference>
<dbReference type="GO" id="GO:0004553">
    <property type="term" value="F:hydrolase activity, hydrolyzing O-glycosyl compounds"/>
    <property type="evidence" value="ECO:0007669"/>
    <property type="project" value="InterPro"/>
</dbReference>
<dbReference type="CDD" id="cd00112">
    <property type="entry name" value="LDLa"/>
    <property type="match status" value="1"/>
</dbReference>
<dbReference type="GO" id="GO:0030245">
    <property type="term" value="P:cellulose catabolic process"/>
    <property type="evidence" value="ECO:0007669"/>
    <property type="project" value="UniProtKB-KW"/>
</dbReference>
<dbReference type="PROSITE" id="PS00659">
    <property type="entry name" value="GLYCOSYL_HYDROL_F5"/>
    <property type="match status" value="1"/>
</dbReference>
<dbReference type="PROSITE" id="PS50068">
    <property type="entry name" value="LDLRA_2"/>
    <property type="match status" value="1"/>
</dbReference>
<dbReference type="InterPro" id="IPR001547">
    <property type="entry name" value="Glyco_hydro_5"/>
</dbReference>
<keyword evidence="2" id="KW-0378">Hydrolase</keyword>
<dbReference type="AlphaFoldDB" id="A0AB34IKA2"/>
<keyword evidence="3" id="KW-0136">Cellulose degradation</keyword>
<evidence type="ECO:0000313" key="11">
    <source>
        <dbReference type="Proteomes" id="UP001515480"/>
    </source>
</evidence>
<keyword evidence="7" id="KW-0624">Polysaccharide degradation</keyword>
<evidence type="ECO:0000256" key="7">
    <source>
        <dbReference type="ARBA" id="ARBA00023326"/>
    </source>
</evidence>
<accession>A0AB34IKA2</accession>
<evidence type="ECO:0000259" key="9">
    <source>
        <dbReference type="Pfam" id="PF00150"/>
    </source>
</evidence>
<name>A0AB34IKA2_PRYPA</name>
<keyword evidence="4" id="KW-1015">Disulfide bond</keyword>
<comment type="caution">
    <text evidence="10">The sequence shown here is derived from an EMBL/GenBank/DDBJ whole genome shotgun (WGS) entry which is preliminary data.</text>
</comment>
<feature type="region of interest" description="Disordered" evidence="8">
    <location>
        <begin position="569"/>
        <end position="622"/>
    </location>
</feature>
<evidence type="ECO:0000313" key="10">
    <source>
        <dbReference type="EMBL" id="KAL1499731.1"/>
    </source>
</evidence>